<evidence type="ECO:0000256" key="15">
    <source>
        <dbReference type="ARBA" id="ARBA00023166"/>
    </source>
</evidence>
<dbReference type="EMBL" id="CALNXI010000040">
    <property type="protein sequence ID" value="CAH3016372.1"/>
    <property type="molecule type" value="Genomic_DNA"/>
</dbReference>
<evidence type="ECO:0000256" key="3">
    <source>
        <dbReference type="ARBA" id="ARBA00012958"/>
    </source>
</evidence>
<dbReference type="PIRSF" id="PIRSF036639">
    <property type="entry name" value="PMK_anim"/>
    <property type="match status" value="1"/>
</dbReference>
<evidence type="ECO:0000256" key="4">
    <source>
        <dbReference type="ARBA" id="ARBA00022490"/>
    </source>
</evidence>
<evidence type="ECO:0000256" key="17">
    <source>
        <dbReference type="ARBA" id="ARBA00034549"/>
    </source>
</evidence>
<dbReference type="InterPro" id="IPR005919">
    <property type="entry name" value="Pmev_kin_anim"/>
</dbReference>
<keyword evidence="11" id="KW-0067">ATP-binding</keyword>
<dbReference type="Pfam" id="PF04275">
    <property type="entry name" value="P-mevalo_kinase"/>
    <property type="match status" value="1"/>
</dbReference>
<evidence type="ECO:0000313" key="18">
    <source>
        <dbReference type="EMBL" id="CAH3016372.1"/>
    </source>
</evidence>
<dbReference type="PANTHER" id="PTHR13101">
    <property type="entry name" value="PHOSPHOMEVALONATE KINASE"/>
    <property type="match status" value="1"/>
</dbReference>
<dbReference type="Gene3D" id="3.40.50.300">
    <property type="entry name" value="P-loop containing nucleotide triphosphate hydrolases"/>
    <property type="match status" value="1"/>
</dbReference>
<sequence length="201" mass="23092">MADGKEVASPRIFVLSGKRKSGKDFIAGKLKYAFGCDKCNIIRLSGPLKREYAKQNGLDFDRLMDSTTYKELYRQKMIGWGEEKRNADSYYFCRLAVEMILAENCGETLSLPKPVWIISDARRKTDVRYFKENYDKVVSVRINASEETRRSRGWVFTPGVDDAESECGLDNEIFDVVIQNDGDEQQLEKNLNYLRTYACSS</sequence>
<dbReference type="EC" id="2.7.4.2" evidence="3"/>
<keyword evidence="15" id="KW-1207">Sterol metabolism</keyword>
<gene>
    <name evidence="18" type="ORF">PEVE_00028815</name>
</gene>
<protein>
    <recommendedName>
        <fullName evidence="17">Phosphomevalonate kinase</fullName>
        <ecNumber evidence="3">2.7.4.2</ecNumber>
    </recommendedName>
</protein>
<comment type="pathway">
    <text evidence="2">Isoprenoid biosynthesis; isopentenyl diphosphate biosynthesis via mevalonate pathway; isopentenyl diphosphate from (R)-mevalonate: step 2/3.</text>
</comment>
<evidence type="ECO:0000256" key="12">
    <source>
        <dbReference type="ARBA" id="ARBA00022955"/>
    </source>
</evidence>
<comment type="subcellular location">
    <subcellularLocation>
        <location evidence="1">Cytoplasm</location>
        <location evidence="1">Cytosol</location>
    </subcellularLocation>
</comment>
<evidence type="ECO:0000256" key="2">
    <source>
        <dbReference type="ARBA" id="ARBA00005017"/>
    </source>
</evidence>
<evidence type="ECO:0000256" key="9">
    <source>
        <dbReference type="ARBA" id="ARBA00022777"/>
    </source>
</evidence>
<reference evidence="18 19" key="1">
    <citation type="submission" date="2022-05" db="EMBL/GenBank/DDBJ databases">
        <authorList>
            <consortium name="Genoscope - CEA"/>
            <person name="William W."/>
        </authorList>
    </citation>
    <scope>NUCLEOTIDE SEQUENCE [LARGE SCALE GENOMIC DNA]</scope>
</reference>
<evidence type="ECO:0000313" key="19">
    <source>
        <dbReference type="Proteomes" id="UP001159427"/>
    </source>
</evidence>
<evidence type="ECO:0000256" key="13">
    <source>
        <dbReference type="ARBA" id="ARBA00023011"/>
    </source>
</evidence>
<evidence type="ECO:0000256" key="7">
    <source>
        <dbReference type="ARBA" id="ARBA00022679"/>
    </source>
</evidence>
<proteinExistence type="predicted"/>
<keyword evidence="8" id="KW-0547">Nucleotide-binding</keyword>
<dbReference type="SUPFAM" id="SSF52540">
    <property type="entry name" value="P-loop containing nucleoside triphosphate hydrolases"/>
    <property type="match status" value="1"/>
</dbReference>
<evidence type="ECO:0000256" key="10">
    <source>
        <dbReference type="ARBA" id="ARBA00022778"/>
    </source>
</evidence>
<evidence type="ECO:0000256" key="5">
    <source>
        <dbReference type="ARBA" id="ARBA00022516"/>
    </source>
</evidence>
<evidence type="ECO:0000256" key="14">
    <source>
        <dbReference type="ARBA" id="ARBA00023098"/>
    </source>
</evidence>
<keyword evidence="6" id="KW-0153">Cholesterol metabolism</keyword>
<keyword evidence="12" id="KW-0752">Steroid biosynthesis</keyword>
<evidence type="ECO:0000256" key="16">
    <source>
        <dbReference type="ARBA" id="ARBA00023221"/>
    </source>
</evidence>
<evidence type="ECO:0000256" key="11">
    <source>
        <dbReference type="ARBA" id="ARBA00022840"/>
    </source>
</evidence>
<evidence type="ECO:0000256" key="8">
    <source>
        <dbReference type="ARBA" id="ARBA00022741"/>
    </source>
</evidence>
<keyword evidence="10" id="KW-0152">Cholesterol biosynthesis</keyword>
<keyword evidence="19" id="KW-1185">Reference proteome</keyword>
<keyword evidence="9" id="KW-0418">Kinase</keyword>
<keyword evidence="5" id="KW-0444">Lipid biosynthesis</keyword>
<name>A0ABN8LH96_9CNID</name>
<keyword evidence="16" id="KW-0753">Steroid metabolism</keyword>
<dbReference type="NCBIfam" id="TIGR01223">
    <property type="entry name" value="Pmev_kin_anim"/>
    <property type="match status" value="1"/>
</dbReference>
<dbReference type="Proteomes" id="UP001159427">
    <property type="component" value="Unassembled WGS sequence"/>
</dbReference>
<keyword evidence="13" id="KW-0756">Sterol biosynthesis</keyword>
<dbReference type="PANTHER" id="PTHR13101:SF1">
    <property type="entry name" value="PHOSPHOMEVALONATE KINASE"/>
    <property type="match status" value="1"/>
</dbReference>
<evidence type="ECO:0000256" key="1">
    <source>
        <dbReference type="ARBA" id="ARBA00004514"/>
    </source>
</evidence>
<organism evidence="18 19">
    <name type="scientific">Porites evermanni</name>
    <dbReference type="NCBI Taxonomy" id="104178"/>
    <lineage>
        <taxon>Eukaryota</taxon>
        <taxon>Metazoa</taxon>
        <taxon>Cnidaria</taxon>
        <taxon>Anthozoa</taxon>
        <taxon>Hexacorallia</taxon>
        <taxon>Scleractinia</taxon>
        <taxon>Fungiina</taxon>
        <taxon>Poritidae</taxon>
        <taxon>Porites</taxon>
    </lineage>
</organism>
<keyword evidence="14" id="KW-0443">Lipid metabolism</keyword>
<keyword evidence="7" id="KW-0808">Transferase</keyword>
<keyword evidence="4" id="KW-0963">Cytoplasm</keyword>
<comment type="caution">
    <text evidence="18">The sequence shown here is derived from an EMBL/GenBank/DDBJ whole genome shotgun (WGS) entry which is preliminary data.</text>
</comment>
<accession>A0ABN8LH96</accession>
<evidence type="ECO:0000256" key="6">
    <source>
        <dbReference type="ARBA" id="ARBA00022548"/>
    </source>
</evidence>
<dbReference type="InterPro" id="IPR027417">
    <property type="entry name" value="P-loop_NTPase"/>
</dbReference>